<protein>
    <recommendedName>
        <fullName evidence="2">DNA-(apurinic or apyrimidinic site) lyase</fullName>
        <ecNumber evidence="2">4.2.99.18</ecNumber>
    </recommendedName>
</protein>
<dbReference type="SMART" id="SM01232">
    <property type="entry name" value="H2TH"/>
    <property type="match status" value="1"/>
</dbReference>
<dbReference type="GO" id="GO:0140078">
    <property type="term" value="F:class I DNA-(apurinic or apyrimidinic site) endonuclease activity"/>
    <property type="evidence" value="ECO:0007669"/>
    <property type="project" value="UniProtKB-EC"/>
</dbReference>
<dbReference type="InterPro" id="IPR012319">
    <property type="entry name" value="FPG_cat"/>
</dbReference>
<evidence type="ECO:0000313" key="11">
    <source>
        <dbReference type="EMBL" id="PWN54882.1"/>
    </source>
</evidence>
<keyword evidence="3" id="KW-0227">DNA damage</keyword>
<keyword evidence="6" id="KW-0234">DNA repair</keyword>
<dbReference type="AlphaFoldDB" id="A0A383XQH8"/>
<evidence type="ECO:0000256" key="8">
    <source>
        <dbReference type="ARBA" id="ARBA00023268"/>
    </source>
</evidence>
<dbReference type="SUPFAM" id="SSF57716">
    <property type="entry name" value="Glucocorticoid receptor-like (DNA-binding domain)"/>
    <property type="match status" value="1"/>
</dbReference>
<evidence type="ECO:0000256" key="2">
    <source>
        <dbReference type="ARBA" id="ARBA00012720"/>
    </source>
</evidence>
<dbReference type="EMBL" id="QEQK01000016">
    <property type="protein sequence ID" value="PWN54882.1"/>
    <property type="molecule type" value="Genomic_DNA"/>
</dbReference>
<dbReference type="SUPFAM" id="SSF81624">
    <property type="entry name" value="N-terminal domain of MutM-like DNA repair proteins"/>
    <property type="match status" value="1"/>
</dbReference>
<organism evidence="11 12">
    <name type="scientific">Abyssibacter profundi</name>
    <dbReference type="NCBI Taxonomy" id="2182787"/>
    <lineage>
        <taxon>Bacteria</taxon>
        <taxon>Pseudomonadati</taxon>
        <taxon>Pseudomonadota</taxon>
        <taxon>Gammaproteobacteria</taxon>
        <taxon>Chromatiales</taxon>
        <taxon>Oceanococcaceae</taxon>
        <taxon>Abyssibacter</taxon>
    </lineage>
</organism>
<keyword evidence="9" id="KW-0326">Glycosidase</keyword>
<name>A0A383XQH8_9GAMM</name>
<evidence type="ECO:0000256" key="3">
    <source>
        <dbReference type="ARBA" id="ARBA00022763"/>
    </source>
</evidence>
<dbReference type="SUPFAM" id="SSF46946">
    <property type="entry name" value="S13-like H2TH domain"/>
    <property type="match status" value="1"/>
</dbReference>
<dbReference type="InterPro" id="IPR035937">
    <property type="entry name" value="FPG_N"/>
</dbReference>
<gene>
    <name evidence="11" type="ORF">DEH80_14910</name>
</gene>
<evidence type="ECO:0000259" key="10">
    <source>
        <dbReference type="PROSITE" id="PS51068"/>
    </source>
</evidence>
<dbReference type="PANTHER" id="PTHR42697:SF1">
    <property type="entry name" value="ENDONUCLEASE 8"/>
    <property type="match status" value="1"/>
</dbReference>
<dbReference type="GO" id="GO:0003684">
    <property type="term" value="F:damaged DNA binding"/>
    <property type="evidence" value="ECO:0007669"/>
    <property type="project" value="InterPro"/>
</dbReference>
<dbReference type="CDD" id="cd08970">
    <property type="entry name" value="AcNei1_N"/>
    <property type="match status" value="1"/>
</dbReference>
<keyword evidence="4" id="KW-0378">Hydrolase</keyword>
<proteinExistence type="inferred from homology"/>
<accession>A0A383XQH8</accession>
<dbReference type="Gene3D" id="1.10.8.50">
    <property type="match status" value="1"/>
</dbReference>
<dbReference type="Gene3D" id="3.20.190.10">
    <property type="entry name" value="MutM-like, N-terminal"/>
    <property type="match status" value="1"/>
</dbReference>
<dbReference type="Pfam" id="PF06831">
    <property type="entry name" value="H2TH"/>
    <property type="match status" value="1"/>
</dbReference>
<sequence>MPEGHSIHRLAGQHHRWLAGQRLQASSPQGRFAAAEALAGRQFERAQAWGKHLFHQWDGDAVVHIHLGLFGKFRNHRPPVPPPRDTVRLRLEAEDRSIDLTGPTTCELLTPKQAARILDRLEPDPLRADADPDTAWARMQRRRIGIGQALMDQSLVAGIGNIYRAELLLAHGIHPLVPARSIDHATWLAMWDTLSRWMQIGVKTGRIITVANSGERGRAHERLMVYGRDVCRLCNGPTRHWTLAARTVWACERCQPRPQSRSLEGPGD</sequence>
<dbReference type="GO" id="GO:0000703">
    <property type="term" value="F:oxidized pyrimidine nucleobase lesion DNA N-glycosylase activity"/>
    <property type="evidence" value="ECO:0007669"/>
    <property type="project" value="TreeGrafter"/>
</dbReference>
<dbReference type="SMART" id="SM00898">
    <property type="entry name" value="Fapy_DNA_glyco"/>
    <property type="match status" value="1"/>
</dbReference>
<reference evidence="11 12" key="1">
    <citation type="submission" date="2018-05" db="EMBL/GenBank/DDBJ databases">
        <title>Abyssibacter profundi OUC007T gen. nov., sp. nov, a marine bacterium isolated from seawater of the Mariana Trench.</title>
        <authorList>
            <person name="Zhou S."/>
        </authorList>
    </citation>
    <scope>NUCLEOTIDE SEQUENCE [LARGE SCALE GENOMIC DNA]</scope>
    <source>
        <strain evidence="11 12">OUC007</strain>
    </source>
</reference>
<evidence type="ECO:0000256" key="9">
    <source>
        <dbReference type="ARBA" id="ARBA00023295"/>
    </source>
</evidence>
<keyword evidence="7" id="KW-0456">Lyase</keyword>
<evidence type="ECO:0000256" key="4">
    <source>
        <dbReference type="ARBA" id="ARBA00022801"/>
    </source>
</evidence>
<keyword evidence="5" id="KW-0238">DNA-binding</keyword>
<dbReference type="EC" id="4.2.99.18" evidence="2"/>
<comment type="caution">
    <text evidence="11">The sequence shown here is derived from an EMBL/GenBank/DDBJ whole genome shotgun (WGS) entry which is preliminary data.</text>
</comment>
<comment type="similarity">
    <text evidence="1">Belongs to the FPG family.</text>
</comment>
<evidence type="ECO:0000256" key="1">
    <source>
        <dbReference type="ARBA" id="ARBA00009409"/>
    </source>
</evidence>
<dbReference type="Pfam" id="PF01149">
    <property type="entry name" value="Fapy_DNA_glyco"/>
    <property type="match status" value="1"/>
</dbReference>
<dbReference type="PANTHER" id="PTHR42697">
    <property type="entry name" value="ENDONUCLEASE 8"/>
    <property type="match status" value="1"/>
</dbReference>
<evidence type="ECO:0000313" key="12">
    <source>
        <dbReference type="Proteomes" id="UP000251800"/>
    </source>
</evidence>
<dbReference type="Proteomes" id="UP000251800">
    <property type="component" value="Unassembled WGS sequence"/>
</dbReference>
<dbReference type="OrthoDB" id="9800855at2"/>
<dbReference type="RefSeq" id="WP_109721316.1">
    <property type="nucleotide sequence ID" value="NZ_QEQK01000016.1"/>
</dbReference>
<evidence type="ECO:0000256" key="6">
    <source>
        <dbReference type="ARBA" id="ARBA00023204"/>
    </source>
</evidence>
<feature type="domain" description="Formamidopyrimidine-DNA glycosylase catalytic" evidence="10">
    <location>
        <begin position="2"/>
        <end position="145"/>
    </location>
</feature>
<keyword evidence="12" id="KW-1185">Reference proteome</keyword>
<evidence type="ECO:0000256" key="5">
    <source>
        <dbReference type="ARBA" id="ARBA00023125"/>
    </source>
</evidence>
<evidence type="ECO:0000256" key="7">
    <source>
        <dbReference type="ARBA" id="ARBA00023239"/>
    </source>
</evidence>
<dbReference type="PROSITE" id="PS51068">
    <property type="entry name" value="FPG_CAT"/>
    <property type="match status" value="1"/>
</dbReference>
<dbReference type="GO" id="GO:0006284">
    <property type="term" value="P:base-excision repair"/>
    <property type="evidence" value="ECO:0007669"/>
    <property type="project" value="InterPro"/>
</dbReference>
<dbReference type="GO" id="GO:0008270">
    <property type="term" value="F:zinc ion binding"/>
    <property type="evidence" value="ECO:0007669"/>
    <property type="project" value="InterPro"/>
</dbReference>
<dbReference type="InterPro" id="IPR015886">
    <property type="entry name" value="H2TH_FPG"/>
</dbReference>
<keyword evidence="8" id="KW-0511">Multifunctional enzyme</keyword>
<dbReference type="InterPro" id="IPR010979">
    <property type="entry name" value="Ribosomal_uS13-like_H2TH"/>
</dbReference>